<dbReference type="HOGENOM" id="CLU_1734606_0_0_1"/>
<dbReference type="InParanoid" id="D8RBA8"/>
<proteinExistence type="predicted"/>
<reference evidence="2 3" key="1">
    <citation type="journal article" date="2011" name="Science">
        <title>The Selaginella genome identifies genetic changes associated with the evolution of vascular plants.</title>
        <authorList>
            <person name="Banks J.A."/>
            <person name="Nishiyama T."/>
            <person name="Hasebe M."/>
            <person name="Bowman J.L."/>
            <person name="Gribskov M."/>
            <person name="dePamphilis C."/>
            <person name="Albert V.A."/>
            <person name="Aono N."/>
            <person name="Aoyama T."/>
            <person name="Ambrose B.A."/>
            <person name="Ashton N.W."/>
            <person name="Axtell M.J."/>
            <person name="Barker E."/>
            <person name="Barker M.S."/>
            <person name="Bennetzen J.L."/>
            <person name="Bonawitz N.D."/>
            <person name="Chapple C."/>
            <person name="Cheng C."/>
            <person name="Correa L.G."/>
            <person name="Dacre M."/>
            <person name="DeBarry J."/>
            <person name="Dreyer I."/>
            <person name="Elias M."/>
            <person name="Engstrom E.M."/>
            <person name="Estelle M."/>
            <person name="Feng L."/>
            <person name="Finet C."/>
            <person name="Floyd S.K."/>
            <person name="Frommer W.B."/>
            <person name="Fujita T."/>
            <person name="Gramzow L."/>
            <person name="Gutensohn M."/>
            <person name="Harholt J."/>
            <person name="Hattori M."/>
            <person name="Heyl A."/>
            <person name="Hirai T."/>
            <person name="Hiwatashi Y."/>
            <person name="Ishikawa M."/>
            <person name="Iwata M."/>
            <person name="Karol K.G."/>
            <person name="Koehler B."/>
            <person name="Kolukisaoglu U."/>
            <person name="Kubo M."/>
            <person name="Kurata T."/>
            <person name="Lalonde S."/>
            <person name="Li K."/>
            <person name="Li Y."/>
            <person name="Litt A."/>
            <person name="Lyons E."/>
            <person name="Manning G."/>
            <person name="Maruyama T."/>
            <person name="Michael T.P."/>
            <person name="Mikami K."/>
            <person name="Miyazaki S."/>
            <person name="Morinaga S."/>
            <person name="Murata T."/>
            <person name="Mueller-Roeber B."/>
            <person name="Nelson D.R."/>
            <person name="Obara M."/>
            <person name="Oguri Y."/>
            <person name="Olmstead R.G."/>
            <person name="Onodera N."/>
            <person name="Petersen B.L."/>
            <person name="Pils B."/>
            <person name="Prigge M."/>
            <person name="Rensing S.A."/>
            <person name="Riano-Pachon D.M."/>
            <person name="Roberts A.W."/>
            <person name="Sato Y."/>
            <person name="Scheller H.V."/>
            <person name="Schulz B."/>
            <person name="Schulz C."/>
            <person name="Shakirov E.V."/>
            <person name="Shibagaki N."/>
            <person name="Shinohara N."/>
            <person name="Shippen D.E."/>
            <person name="Soerensen I."/>
            <person name="Sotooka R."/>
            <person name="Sugimoto N."/>
            <person name="Sugita M."/>
            <person name="Sumikawa N."/>
            <person name="Tanurdzic M."/>
            <person name="Theissen G."/>
            <person name="Ulvskov P."/>
            <person name="Wakazuki S."/>
            <person name="Weng J.K."/>
            <person name="Willats W.W."/>
            <person name="Wipf D."/>
            <person name="Wolf P.G."/>
            <person name="Yang L."/>
            <person name="Zimmer A.D."/>
            <person name="Zhu Q."/>
            <person name="Mitros T."/>
            <person name="Hellsten U."/>
            <person name="Loque D."/>
            <person name="Otillar R."/>
            <person name="Salamov A."/>
            <person name="Schmutz J."/>
            <person name="Shapiro H."/>
            <person name="Lindquist E."/>
            <person name="Lucas S."/>
            <person name="Rokhsar D."/>
            <person name="Grigoriev I.V."/>
        </authorList>
    </citation>
    <scope>NUCLEOTIDE SEQUENCE [LARGE SCALE GENOMIC DNA]</scope>
</reference>
<dbReference type="KEGG" id="smo:SELMODRAFT_409389"/>
<evidence type="ECO:0000313" key="3">
    <source>
        <dbReference type="Proteomes" id="UP000001514"/>
    </source>
</evidence>
<keyword evidence="3" id="KW-1185">Reference proteome</keyword>
<sequence>MASQVALVLALAVALFASYASANLCKSYTIQGSAQFVLGQNEFQVVPTDGVPTTGVMDRDGSVQTFAAPLSGNSRCIYQGVIADTGALEFLVSQIKCGNNRVEFMGDAGGSAPGSSTTYAILGGTGIYVGATGTVTEASLGGMNYQVTANIKVCNQ</sequence>
<feature type="signal peptide" evidence="1">
    <location>
        <begin position="1"/>
        <end position="22"/>
    </location>
</feature>
<name>D8RBA8_SELML</name>
<keyword evidence="1" id="KW-0732">Signal</keyword>
<gene>
    <name evidence="2" type="ORF">SELMODRAFT_409389</name>
</gene>
<accession>D8RBA8</accession>
<protein>
    <recommendedName>
        <fullName evidence="4">Dirigent protein</fullName>
    </recommendedName>
</protein>
<organism evidence="3">
    <name type="scientific">Selaginella moellendorffii</name>
    <name type="common">Spikemoss</name>
    <dbReference type="NCBI Taxonomy" id="88036"/>
    <lineage>
        <taxon>Eukaryota</taxon>
        <taxon>Viridiplantae</taxon>
        <taxon>Streptophyta</taxon>
        <taxon>Embryophyta</taxon>
        <taxon>Tracheophyta</taxon>
        <taxon>Lycopodiopsida</taxon>
        <taxon>Selaginellales</taxon>
        <taxon>Selaginellaceae</taxon>
        <taxon>Selaginella</taxon>
    </lineage>
</organism>
<evidence type="ECO:0008006" key="4">
    <source>
        <dbReference type="Google" id="ProtNLM"/>
    </source>
</evidence>
<dbReference type="AlphaFoldDB" id="D8RBA8"/>
<evidence type="ECO:0000313" key="2">
    <source>
        <dbReference type="EMBL" id="EFJ30764.1"/>
    </source>
</evidence>
<evidence type="ECO:0000256" key="1">
    <source>
        <dbReference type="SAM" id="SignalP"/>
    </source>
</evidence>
<dbReference type="EMBL" id="GL377575">
    <property type="protein sequence ID" value="EFJ30764.1"/>
    <property type="molecule type" value="Genomic_DNA"/>
</dbReference>
<feature type="chain" id="PRO_5003121669" description="Dirigent protein" evidence="1">
    <location>
        <begin position="23"/>
        <end position="156"/>
    </location>
</feature>
<dbReference type="Gramene" id="EFJ30764">
    <property type="protein sequence ID" value="EFJ30764"/>
    <property type="gene ID" value="SELMODRAFT_409389"/>
</dbReference>
<dbReference type="Proteomes" id="UP000001514">
    <property type="component" value="Unassembled WGS sequence"/>
</dbReference>